<feature type="region of interest" description="Disordered" evidence="1">
    <location>
        <begin position="39"/>
        <end position="105"/>
    </location>
</feature>
<sequence>MSSASEAVKKPRSLCELEANRITISRSPRRGHARLAIDGAQHSQDDVRSENHTHKRALDAGAKAQQERMMAPEARTTLTRRQQKGVSTTHGDSQGSAGSENHTHKIRGAPASVPIEVSCNAENGVIGSWLHETCLASRRTRIIYCTNAQYSRLLVNVVTITRKLMIDETIASSSLQRQRIAFKRQALKKFVIRQVEKRTYKYLPSMRTPSHRSASKPQVPMNHNDGKLSSMYVCVRTVDKKSVAPPSIPWNKSHRRERRARGRLFGARTKQKVRRHLDLTHDSHECEKLKWYTALCVRLCICIACRTSSCPQTLPGLPQHCEHTAVSRSYTFSCKETMTPCRAEEREKERESPAVSNGSLTYSGVGWEPCTSRHSLAGSLISSDYILQ</sequence>
<evidence type="ECO:0000313" key="3">
    <source>
        <dbReference type="Proteomes" id="UP000479190"/>
    </source>
</evidence>
<evidence type="ECO:0000313" key="2">
    <source>
        <dbReference type="EMBL" id="CAB0031262.1"/>
    </source>
</evidence>
<proteinExistence type="predicted"/>
<accession>A0A6H5I489</accession>
<dbReference type="AlphaFoldDB" id="A0A6H5I489"/>
<dbReference type="Proteomes" id="UP000479190">
    <property type="component" value="Unassembled WGS sequence"/>
</dbReference>
<dbReference type="EMBL" id="CADCXV010000638">
    <property type="protein sequence ID" value="CAB0031262.1"/>
    <property type="molecule type" value="Genomic_DNA"/>
</dbReference>
<gene>
    <name evidence="2" type="ORF">TBRA_LOCUS3240</name>
</gene>
<organism evidence="2 3">
    <name type="scientific">Trichogramma brassicae</name>
    <dbReference type="NCBI Taxonomy" id="86971"/>
    <lineage>
        <taxon>Eukaryota</taxon>
        <taxon>Metazoa</taxon>
        <taxon>Ecdysozoa</taxon>
        <taxon>Arthropoda</taxon>
        <taxon>Hexapoda</taxon>
        <taxon>Insecta</taxon>
        <taxon>Pterygota</taxon>
        <taxon>Neoptera</taxon>
        <taxon>Endopterygota</taxon>
        <taxon>Hymenoptera</taxon>
        <taxon>Apocrita</taxon>
        <taxon>Proctotrupomorpha</taxon>
        <taxon>Chalcidoidea</taxon>
        <taxon>Trichogrammatidae</taxon>
        <taxon>Trichogramma</taxon>
    </lineage>
</organism>
<feature type="compositionally biased region" description="Basic and acidic residues" evidence="1">
    <location>
        <begin position="43"/>
        <end position="58"/>
    </location>
</feature>
<protein>
    <submittedName>
        <fullName evidence="2">Uncharacterized protein</fullName>
    </submittedName>
</protein>
<name>A0A6H5I489_9HYME</name>
<keyword evidence="3" id="KW-1185">Reference proteome</keyword>
<reference evidence="2 3" key="1">
    <citation type="submission" date="2020-02" db="EMBL/GenBank/DDBJ databases">
        <authorList>
            <person name="Ferguson B K."/>
        </authorList>
    </citation>
    <scope>NUCLEOTIDE SEQUENCE [LARGE SCALE GENOMIC DNA]</scope>
</reference>
<evidence type="ECO:0000256" key="1">
    <source>
        <dbReference type="SAM" id="MobiDB-lite"/>
    </source>
</evidence>
<feature type="compositionally biased region" description="Polar residues" evidence="1">
    <location>
        <begin position="76"/>
        <end position="100"/>
    </location>
</feature>